<organism evidence="1 2">
    <name type="scientific">Holothuria leucospilota</name>
    <name type="common">Black long sea cucumber</name>
    <name type="synonym">Mertensiothuria leucospilota</name>
    <dbReference type="NCBI Taxonomy" id="206669"/>
    <lineage>
        <taxon>Eukaryota</taxon>
        <taxon>Metazoa</taxon>
        <taxon>Echinodermata</taxon>
        <taxon>Eleutherozoa</taxon>
        <taxon>Echinozoa</taxon>
        <taxon>Holothuroidea</taxon>
        <taxon>Aspidochirotacea</taxon>
        <taxon>Aspidochirotida</taxon>
        <taxon>Holothuriidae</taxon>
        <taxon>Holothuria</taxon>
    </lineage>
</organism>
<dbReference type="AlphaFoldDB" id="A0A9Q1CF02"/>
<keyword evidence="2" id="KW-1185">Reference proteome</keyword>
<dbReference type="OrthoDB" id="10065669at2759"/>
<evidence type="ECO:0000313" key="1">
    <source>
        <dbReference type="EMBL" id="KAJ8043720.1"/>
    </source>
</evidence>
<accession>A0A9Q1CF02</accession>
<protein>
    <submittedName>
        <fullName evidence="1">Uncharacterized protein</fullName>
    </submittedName>
</protein>
<reference evidence="1" key="1">
    <citation type="submission" date="2021-10" db="EMBL/GenBank/DDBJ databases">
        <title>Tropical sea cucumber genome reveals ecological adaptation and Cuvierian tubules defense mechanism.</title>
        <authorList>
            <person name="Chen T."/>
        </authorList>
    </citation>
    <scope>NUCLEOTIDE SEQUENCE</scope>
    <source>
        <strain evidence="1">Nanhai2018</strain>
        <tissue evidence="1">Muscle</tissue>
    </source>
</reference>
<dbReference type="Proteomes" id="UP001152320">
    <property type="component" value="Chromosome 4"/>
</dbReference>
<comment type="caution">
    <text evidence="1">The sequence shown here is derived from an EMBL/GenBank/DDBJ whole genome shotgun (WGS) entry which is preliminary data.</text>
</comment>
<name>A0A9Q1CF02_HOLLE</name>
<sequence length="495" mass="56821">MVLHQPIYKLYRQFKVTHPHVKLGLTKFHSLKPNHIRTPRQAVYRGCLCEVCENIRLKVCSLDKRFECDGHRQLKLVDAETVLNLTLCPKPEGKNFHRLECIKRECGDCGMGKLARHFQEITSQEKARPISWRKWDYVEEVVKKTQKTTKKRQLVVKTGTVQTLINELRGEVAVHPLHVFNWHWQGKQFSSLKKNLPDKWVVSVWDFAENYACYYQEEIQSAYWGRNQVTIHPVVNYYGCETDGCGQQVTESVVFISDDTTHDYNAVHSYMGLISIHLTQKRELDVTRMVRFSDNAACQYKSKGPISDIAHAVEDYSFRIHHNYFGSRHGKGASDGESAVVKSAATRAVNSGSAVIASARDLYKFCVENLEKDLSGDGECLHYRRSFYYIDSVKRNRGRDVKPISGTRTLHSILSSDCTNAIWTKCLSCFCQACVVGSGECANKEYVDDWTLQELISTAKKETPRGEFSVPYLVIYFSFRWHSSDSTSRFGTWMS</sequence>
<gene>
    <name evidence="1" type="ORF">HOLleu_10932</name>
</gene>
<proteinExistence type="predicted"/>
<evidence type="ECO:0000313" key="2">
    <source>
        <dbReference type="Proteomes" id="UP001152320"/>
    </source>
</evidence>
<dbReference type="PANTHER" id="PTHR46601">
    <property type="entry name" value="ULP_PROTEASE DOMAIN-CONTAINING PROTEIN"/>
    <property type="match status" value="1"/>
</dbReference>
<dbReference type="PANTHER" id="PTHR46601:SF1">
    <property type="entry name" value="ADF-H DOMAIN-CONTAINING PROTEIN"/>
    <property type="match status" value="1"/>
</dbReference>
<dbReference type="EMBL" id="JAIZAY010000004">
    <property type="protein sequence ID" value="KAJ8043720.1"/>
    <property type="molecule type" value="Genomic_DNA"/>
</dbReference>